<proteinExistence type="predicted"/>
<dbReference type="Proteomes" id="UP001066276">
    <property type="component" value="Chromosome 1_2"/>
</dbReference>
<protein>
    <submittedName>
        <fullName evidence="2">Uncharacterized protein</fullName>
    </submittedName>
</protein>
<comment type="caution">
    <text evidence="2">The sequence shown here is derived from an EMBL/GenBank/DDBJ whole genome shotgun (WGS) entry which is preliminary data.</text>
</comment>
<dbReference type="EMBL" id="JANPWB010000002">
    <property type="protein sequence ID" value="KAJ1207180.1"/>
    <property type="molecule type" value="Genomic_DNA"/>
</dbReference>
<accession>A0AAV7W4E4</accession>
<evidence type="ECO:0000313" key="2">
    <source>
        <dbReference type="EMBL" id="KAJ1207180.1"/>
    </source>
</evidence>
<feature type="compositionally biased region" description="Basic and acidic residues" evidence="1">
    <location>
        <begin position="220"/>
        <end position="243"/>
    </location>
</feature>
<evidence type="ECO:0000313" key="3">
    <source>
        <dbReference type="Proteomes" id="UP001066276"/>
    </source>
</evidence>
<organism evidence="2 3">
    <name type="scientific">Pleurodeles waltl</name>
    <name type="common">Iberian ribbed newt</name>
    <dbReference type="NCBI Taxonomy" id="8319"/>
    <lineage>
        <taxon>Eukaryota</taxon>
        <taxon>Metazoa</taxon>
        <taxon>Chordata</taxon>
        <taxon>Craniata</taxon>
        <taxon>Vertebrata</taxon>
        <taxon>Euteleostomi</taxon>
        <taxon>Amphibia</taxon>
        <taxon>Batrachia</taxon>
        <taxon>Caudata</taxon>
        <taxon>Salamandroidea</taxon>
        <taxon>Salamandridae</taxon>
        <taxon>Pleurodelinae</taxon>
        <taxon>Pleurodeles</taxon>
    </lineage>
</organism>
<reference evidence="2" key="1">
    <citation type="journal article" date="2022" name="bioRxiv">
        <title>Sequencing and chromosome-scale assembly of the giantPleurodeles waltlgenome.</title>
        <authorList>
            <person name="Brown T."/>
            <person name="Elewa A."/>
            <person name="Iarovenko S."/>
            <person name="Subramanian E."/>
            <person name="Araus A.J."/>
            <person name="Petzold A."/>
            <person name="Susuki M."/>
            <person name="Suzuki K.-i.T."/>
            <person name="Hayashi T."/>
            <person name="Toyoda A."/>
            <person name="Oliveira C."/>
            <person name="Osipova E."/>
            <person name="Leigh N.D."/>
            <person name="Simon A."/>
            <person name="Yun M.H."/>
        </authorList>
    </citation>
    <scope>NUCLEOTIDE SEQUENCE</scope>
    <source>
        <strain evidence="2">20211129_DDA</strain>
        <tissue evidence="2">Liver</tissue>
    </source>
</reference>
<feature type="region of interest" description="Disordered" evidence="1">
    <location>
        <begin position="220"/>
        <end position="244"/>
    </location>
</feature>
<gene>
    <name evidence="2" type="ORF">NDU88_002572</name>
</gene>
<name>A0AAV7W4E4_PLEWA</name>
<evidence type="ECO:0000256" key="1">
    <source>
        <dbReference type="SAM" id="MobiDB-lite"/>
    </source>
</evidence>
<sequence>MGAGPAPLPPEDALPAHIGALSNALQRVLCQVWTSPPFNVLLWQAPNPPAGPQHYASPRSRPRPQALLPWLQRGPPHSGIRLLCVPLDPWRPRDLPFNGDIQTFPDAVNFANPPILPDSQKTINTLEFHRGFNDIYDYGEPPPHLPRKSLMALSWGHQLSLNLGRNKTKKGHYRKGGAWQEQRAANTEGGLLFSSAGWWSKDTKRKDCKDGKTHRCMEQHFEKEEKAEGTRQKSFHAGEESTSRDAMYCGAGTSEVNLEDTKETLTEKWWTLPEDACRPATTQESCSRTVSGLPRDST</sequence>
<dbReference type="AlphaFoldDB" id="A0AAV7W4E4"/>
<keyword evidence="3" id="KW-1185">Reference proteome</keyword>